<feature type="region of interest" description="Disordered" evidence="1">
    <location>
        <begin position="64"/>
        <end position="107"/>
    </location>
</feature>
<proteinExistence type="predicted"/>
<evidence type="ECO:0000313" key="3">
    <source>
        <dbReference type="EMBL" id="QHT30271.1"/>
    </source>
</evidence>
<accession>A0A6C0ENN6</accession>
<evidence type="ECO:0000256" key="2">
    <source>
        <dbReference type="SAM" id="Phobius"/>
    </source>
</evidence>
<keyword evidence="2" id="KW-0812">Transmembrane</keyword>
<feature type="compositionally biased region" description="Basic and acidic residues" evidence="1">
    <location>
        <begin position="91"/>
        <end position="100"/>
    </location>
</feature>
<feature type="compositionally biased region" description="Acidic residues" evidence="1">
    <location>
        <begin position="70"/>
        <end position="80"/>
    </location>
</feature>
<dbReference type="EMBL" id="MN738894">
    <property type="protein sequence ID" value="QHT30271.1"/>
    <property type="molecule type" value="Genomic_DNA"/>
</dbReference>
<protein>
    <submittedName>
        <fullName evidence="3">Uncharacterized protein</fullName>
    </submittedName>
</protein>
<sequence length="188" mass="20910">MTKDIVPMAFDFIKQHILDIILVVLLLFCMVVYIVLNNITFPKSYPKLQRMVVLENLDNMDEDAAKEPEENTNEDSEEPDSATISGIESGVQKKAEEKQEASQPKTTTQNINLCSGGLQDKNKACIALATKDSCGSADCCIWAKKKKSKNFSCIGGDEGGATYDGQDYDDYYYKNKRFPAPDVKKATN</sequence>
<organism evidence="3">
    <name type="scientific">viral metagenome</name>
    <dbReference type="NCBI Taxonomy" id="1070528"/>
    <lineage>
        <taxon>unclassified sequences</taxon>
        <taxon>metagenomes</taxon>
        <taxon>organismal metagenomes</taxon>
    </lineage>
</organism>
<evidence type="ECO:0000256" key="1">
    <source>
        <dbReference type="SAM" id="MobiDB-lite"/>
    </source>
</evidence>
<reference evidence="3" key="1">
    <citation type="journal article" date="2020" name="Nature">
        <title>Giant virus diversity and host interactions through global metagenomics.</title>
        <authorList>
            <person name="Schulz F."/>
            <person name="Roux S."/>
            <person name="Paez-Espino D."/>
            <person name="Jungbluth S."/>
            <person name="Walsh D.A."/>
            <person name="Denef V.J."/>
            <person name="McMahon K.D."/>
            <person name="Konstantinidis K.T."/>
            <person name="Eloe-Fadrosh E.A."/>
            <person name="Kyrpides N.C."/>
            <person name="Woyke T."/>
        </authorList>
    </citation>
    <scope>NUCLEOTIDE SEQUENCE</scope>
    <source>
        <strain evidence="3">GVMAG-M-3300009149-34</strain>
    </source>
</reference>
<feature type="transmembrane region" description="Helical" evidence="2">
    <location>
        <begin position="20"/>
        <end position="41"/>
    </location>
</feature>
<dbReference type="AlphaFoldDB" id="A0A6C0ENN6"/>
<keyword evidence="2" id="KW-1133">Transmembrane helix</keyword>
<name>A0A6C0ENN6_9ZZZZ</name>
<keyword evidence="2" id="KW-0472">Membrane</keyword>